<dbReference type="GO" id="GO:0071595">
    <property type="term" value="C:Nem1-Spo7 phosphatase complex"/>
    <property type="evidence" value="ECO:0007669"/>
    <property type="project" value="Ensembl"/>
</dbReference>
<accession>A0A8C2T3U0</accession>
<organism evidence="3 4">
    <name type="scientific">Coturnix japonica</name>
    <name type="common">Japanese quail</name>
    <name type="synonym">Coturnix coturnix japonica</name>
    <dbReference type="NCBI Taxonomy" id="93934"/>
    <lineage>
        <taxon>Eukaryota</taxon>
        <taxon>Metazoa</taxon>
        <taxon>Chordata</taxon>
        <taxon>Craniata</taxon>
        <taxon>Vertebrata</taxon>
        <taxon>Euteleostomi</taxon>
        <taxon>Archelosauria</taxon>
        <taxon>Archosauria</taxon>
        <taxon>Dinosauria</taxon>
        <taxon>Saurischia</taxon>
        <taxon>Theropoda</taxon>
        <taxon>Coelurosauria</taxon>
        <taxon>Aves</taxon>
        <taxon>Neognathae</taxon>
        <taxon>Galloanserae</taxon>
        <taxon>Galliformes</taxon>
        <taxon>Phasianidae</taxon>
        <taxon>Perdicinae</taxon>
        <taxon>Coturnix</taxon>
    </lineage>
</organism>
<dbReference type="FunFam" id="3.40.50.1000:FF:000389">
    <property type="entry name" value="CTDNEP1 isoform 2"/>
    <property type="match status" value="1"/>
</dbReference>
<evidence type="ECO:0000256" key="1">
    <source>
        <dbReference type="SAM" id="MobiDB-lite"/>
    </source>
</evidence>
<feature type="region of interest" description="Disordered" evidence="1">
    <location>
        <begin position="77"/>
        <end position="130"/>
    </location>
</feature>
<sequence length="130" mass="14789">RPPDPPPIVAQVKRKILVLDLDETLIHSHHDGVLRPTVRPGTPPDFILKVVIDKHPVRFFVHKRPHVDFFLEVVHSRRPLRVEPEPPPAPTVVTAPPRPRPQPDRPRPQTARPRPQTSEATPTRRSHAPS</sequence>
<reference evidence="3" key="2">
    <citation type="submission" date="2025-09" db="UniProtKB">
        <authorList>
            <consortium name="Ensembl"/>
        </authorList>
    </citation>
    <scope>IDENTIFICATION</scope>
</reference>
<dbReference type="GO" id="GO:0006998">
    <property type="term" value="P:nuclear envelope organization"/>
    <property type="evidence" value="ECO:0007669"/>
    <property type="project" value="Ensembl"/>
</dbReference>
<feature type="domain" description="FCP1 homology" evidence="2">
    <location>
        <begin position="13"/>
        <end position="123"/>
    </location>
</feature>
<dbReference type="Ensembl" id="ENSCJPT00005011030.1">
    <property type="protein sequence ID" value="ENSCJPP00005007107.1"/>
    <property type="gene ID" value="ENSCJPG00005006555.1"/>
</dbReference>
<dbReference type="SMART" id="SM00577">
    <property type="entry name" value="CPDc"/>
    <property type="match status" value="1"/>
</dbReference>
<dbReference type="SUPFAM" id="SSF56784">
    <property type="entry name" value="HAD-like"/>
    <property type="match status" value="1"/>
</dbReference>
<evidence type="ECO:0000313" key="4">
    <source>
        <dbReference type="Proteomes" id="UP000694412"/>
    </source>
</evidence>
<dbReference type="Gene3D" id="3.40.50.1000">
    <property type="entry name" value="HAD superfamily/HAD-like"/>
    <property type="match status" value="1"/>
</dbReference>
<protein>
    <submittedName>
        <fullName evidence="3">CTD nuclear envelope phosphatase 1</fullName>
    </submittedName>
</protein>
<dbReference type="GO" id="GO:0004722">
    <property type="term" value="F:protein serine/threonine phosphatase activity"/>
    <property type="evidence" value="ECO:0007669"/>
    <property type="project" value="Ensembl"/>
</dbReference>
<gene>
    <name evidence="3" type="primary">CTDNEP1</name>
</gene>
<evidence type="ECO:0000259" key="2">
    <source>
        <dbReference type="SMART" id="SM00577"/>
    </source>
</evidence>
<reference evidence="3" key="1">
    <citation type="submission" date="2025-08" db="UniProtKB">
        <authorList>
            <consortium name="Ensembl"/>
        </authorList>
    </citation>
    <scope>IDENTIFICATION</scope>
</reference>
<proteinExistence type="predicted"/>
<keyword evidence="4" id="KW-1185">Reference proteome</keyword>
<dbReference type="GO" id="GO:0005811">
    <property type="term" value="C:lipid droplet"/>
    <property type="evidence" value="ECO:0007669"/>
    <property type="project" value="Ensembl"/>
</dbReference>
<dbReference type="GO" id="GO:0034504">
    <property type="term" value="P:protein localization to nucleus"/>
    <property type="evidence" value="ECO:0007669"/>
    <property type="project" value="Ensembl"/>
</dbReference>
<dbReference type="GeneTree" id="ENSGT01040000240503"/>
<feature type="compositionally biased region" description="Pro residues" evidence="1">
    <location>
        <begin position="85"/>
        <end position="100"/>
    </location>
</feature>
<dbReference type="AlphaFoldDB" id="A0A8C2T3U0"/>
<evidence type="ECO:0000313" key="3">
    <source>
        <dbReference type="Ensembl" id="ENSCJPP00005007107.1"/>
    </source>
</evidence>
<dbReference type="InterPro" id="IPR036412">
    <property type="entry name" value="HAD-like_sf"/>
</dbReference>
<dbReference type="GO" id="GO:0031965">
    <property type="term" value="C:nuclear membrane"/>
    <property type="evidence" value="ECO:0007669"/>
    <property type="project" value="Ensembl"/>
</dbReference>
<dbReference type="GO" id="GO:0010867">
    <property type="term" value="P:positive regulation of triglyceride biosynthetic process"/>
    <property type="evidence" value="ECO:0007669"/>
    <property type="project" value="Ensembl"/>
</dbReference>
<name>A0A8C2T3U0_COTJA</name>
<dbReference type="Pfam" id="PF03031">
    <property type="entry name" value="NIF"/>
    <property type="match status" value="1"/>
</dbReference>
<dbReference type="InterPro" id="IPR023214">
    <property type="entry name" value="HAD_sf"/>
</dbReference>
<dbReference type="Proteomes" id="UP000694412">
    <property type="component" value="Unassembled WGS sequence"/>
</dbReference>
<dbReference type="GO" id="GO:0005789">
    <property type="term" value="C:endoplasmic reticulum membrane"/>
    <property type="evidence" value="ECO:0007669"/>
    <property type="project" value="Ensembl"/>
</dbReference>
<dbReference type="InterPro" id="IPR004274">
    <property type="entry name" value="FCP1_dom"/>
</dbReference>